<dbReference type="PANTHER" id="PTHR24093">
    <property type="entry name" value="CATION TRANSPORTING ATPASE"/>
    <property type="match status" value="1"/>
</dbReference>
<dbReference type="RefSeq" id="WP_035451600.1">
    <property type="nucleotide sequence ID" value="NZ_AZGA01000002.1"/>
</dbReference>
<evidence type="ECO:0000256" key="1">
    <source>
        <dbReference type="ARBA" id="ARBA00022842"/>
    </source>
</evidence>
<dbReference type="OrthoDB" id="2322051at2"/>
<dbReference type="InterPro" id="IPR023298">
    <property type="entry name" value="ATPase_P-typ_TM_dom_sf"/>
</dbReference>
<dbReference type="STRING" id="1423734.FC83_GL002490"/>
<evidence type="ECO:0000259" key="3">
    <source>
        <dbReference type="Pfam" id="PF00690"/>
    </source>
</evidence>
<evidence type="ECO:0000313" key="5">
    <source>
        <dbReference type="Proteomes" id="UP000051236"/>
    </source>
</evidence>
<dbReference type="eggNOG" id="COG0474">
    <property type="taxonomic scope" value="Bacteria"/>
</dbReference>
<name>X0QKC8_9LACO</name>
<dbReference type="GO" id="GO:0005886">
    <property type="term" value="C:plasma membrane"/>
    <property type="evidence" value="ECO:0007669"/>
    <property type="project" value="TreeGrafter"/>
</dbReference>
<dbReference type="Gene3D" id="2.70.150.10">
    <property type="entry name" value="Calcium-transporting ATPase, cytoplasmic transduction domain A"/>
    <property type="match status" value="1"/>
</dbReference>
<gene>
    <name evidence="4" type="ORF">FC83_GL002490</name>
</gene>
<dbReference type="SUPFAM" id="SSF81665">
    <property type="entry name" value="Calcium ATPase, transmembrane domain M"/>
    <property type="match status" value="1"/>
</dbReference>
<dbReference type="AlphaFoldDB" id="X0QKC8"/>
<dbReference type="InterPro" id="IPR008250">
    <property type="entry name" value="ATPase_P-typ_transduc_dom_A_sf"/>
</dbReference>
<keyword evidence="1" id="KW-0460">Magnesium</keyword>
<evidence type="ECO:0000313" key="4">
    <source>
        <dbReference type="EMBL" id="KRM36616.1"/>
    </source>
</evidence>
<proteinExistence type="predicted"/>
<sequence>MFKSLFVMTNYNFSTAKALRVQMTQASGLSVSEVRQRAEKFGRNEFTSLQPQAILQQVLADLKTATALGLLALSSLLWADHVILPAMTVLSVLVSLLSFQVVHMMRFNRIVKKIQTITQTEFLVIRSGLSRRITGAQLVPGDIILLATGDYLPANVSFFEDSDIQLNATTATIGTQVISGEGFAVVMATGKDLIATPSFAVLKVQKMQAILNLAASALVKVQQFFKGFKQTKSTQTTTATTTVSPEIMIQNLTAGSANQYGDQVDSSDFRQQTSIVLTYESSLDGPALTSTDQPALLAAA</sequence>
<dbReference type="Proteomes" id="UP000051236">
    <property type="component" value="Unassembled WGS sequence"/>
</dbReference>
<keyword evidence="2" id="KW-0812">Transmembrane</keyword>
<dbReference type="Pfam" id="PF00690">
    <property type="entry name" value="Cation_ATPase_N"/>
    <property type="match status" value="1"/>
</dbReference>
<dbReference type="SUPFAM" id="SSF81653">
    <property type="entry name" value="Calcium ATPase, transduction domain A"/>
    <property type="match status" value="1"/>
</dbReference>
<dbReference type="PATRIC" id="fig|1423734.3.peg.2525"/>
<organism evidence="4 5">
    <name type="scientific">Agrilactobacillus composti DSM 18527 = JCM 14202</name>
    <dbReference type="NCBI Taxonomy" id="1423734"/>
    <lineage>
        <taxon>Bacteria</taxon>
        <taxon>Bacillati</taxon>
        <taxon>Bacillota</taxon>
        <taxon>Bacilli</taxon>
        <taxon>Lactobacillales</taxon>
        <taxon>Lactobacillaceae</taxon>
        <taxon>Agrilactobacillus</taxon>
    </lineage>
</organism>
<accession>X0QKC8</accession>
<comment type="caution">
    <text evidence="4">The sequence shown here is derived from an EMBL/GenBank/DDBJ whole genome shotgun (WGS) entry which is preliminary data.</text>
</comment>
<dbReference type="EMBL" id="AZGA01000002">
    <property type="protein sequence ID" value="KRM36616.1"/>
    <property type="molecule type" value="Genomic_DNA"/>
</dbReference>
<dbReference type="PANTHER" id="PTHR24093:SF506">
    <property type="entry name" value="CATION-TRANSPORTING ATPASE PMA1"/>
    <property type="match status" value="1"/>
</dbReference>
<protein>
    <recommendedName>
        <fullName evidence="3">Cation-transporting P-type ATPase N-terminal domain-containing protein</fullName>
    </recommendedName>
</protein>
<keyword evidence="5" id="KW-1185">Reference proteome</keyword>
<keyword evidence="2" id="KW-1133">Transmembrane helix</keyword>
<keyword evidence="2" id="KW-0472">Membrane</keyword>
<evidence type="ECO:0000256" key="2">
    <source>
        <dbReference type="SAM" id="Phobius"/>
    </source>
</evidence>
<dbReference type="Gene3D" id="1.20.1110.10">
    <property type="entry name" value="Calcium-transporting ATPase, transmembrane domain"/>
    <property type="match status" value="1"/>
</dbReference>
<feature type="transmembrane region" description="Helical" evidence="2">
    <location>
        <begin position="82"/>
        <end position="102"/>
    </location>
</feature>
<feature type="domain" description="Cation-transporting P-type ATPase N-terminal" evidence="3">
    <location>
        <begin position="23"/>
        <end position="74"/>
    </location>
</feature>
<dbReference type="GO" id="GO:0005388">
    <property type="term" value="F:P-type calcium transporter activity"/>
    <property type="evidence" value="ECO:0007669"/>
    <property type="project" value="TreeGrafter"/>
</dbReference>
<dbReference type="InterPro" id="IPR004014">
    <property type="entry name" value="ATPase_P-typ_cation-transptr_N"/>
</dbReference>
<reference evidence="4 5" key="1">
    <citation type="journal article" date="2015" name="Genome Announc.">
        <title>Expanding the biotechnology potential of lactobacilli through comparative genomics of 213 strains and associated genera.</title>
        <authorList>
            <person name="Sun Z."/>
            <person name="Harris H.M."/>
            <person name="McCann A."/>
            <person name="Guo C."/>
            <person name="Argimon S."/>
            <person name="Zhang W."/>
            <person name="Yang X."/>
            <person name="Jeffery I.B."/>
            <person name="Cooney J.C."/>
            <person name="Kagawa T.F."/>
            <person name="Liu W."/>
            <person name="Song Y."/>
            <person name="Salvetti E."/>
            <person name="Wrobel A."/>
            <person name="Rasinkangas P."/>
            <person name="Parkhill J."/>
            <person name="Rea M.C."/>
            <person name="O'Sullivan O."/>
            <person name="Ritari J."/>
            <person name="Douillard F.P."/>
            <person name="Paul Ross R."/>
            <person name="Yang R."/>
            <person name="Briner A.E."/>
            <person name="Felis G.E."/>
            <person name="de Vos W.M."/>
            <person name="Barrangou R."/>
            <person name="Klaenhammer T.R."/>
            <person name="Caufield P.W."/>
            <person name="Cui Y."/>
            <person name="Zhang H."/>
            <person name="O'Toole P.W."/>
        </authorList>
    </citation>
    <scope>NUCLEOTIDE SEQUENCE [LARGE SCALE GENOMIC DNA]</scope>
    <source>
        <strain evidence="4 5">DSM 18527</strain>
    </source>
</reference>